<feature type="chain" id="PRO_5019846244" evidence="1">
    <location>
        <begin position="22"/>
        <end position="104"/>
    </location>
</feature>
<evidence type="ECO:0000313" key="3">
    <source>
        <dbReference type="Proteomes" id="UP000269157"/>
    </source>
</evidence>
<feature type="signal peptide" evidence="1">
    <location>
        <begin position="1"/>
        <end position="21"/>
    </location>
</feature>
<evidence type="ECO:0000313" key="2">
    <source>
        <dbReference type="EMBL" id="RLJ59058.1"/>
    </source>
</evidence>
<protein>
    <submittedName>
        <fullName evidence="2">Uncharacterized protein</fullName>
    </submittedName>
</protein>
<gene>
    <name evidence="2" type="ORF">BCF46_1200</name>
</gene>
<keyword evidence="3" id="KW-1185">Reference proteome</keyword>
<proteinExistence type="predicted"/>
<accession>A0A497WY53</accession>
<sequence>MKSQFKTCLVGIVLLVVSACAEPGIPTLVKASTKPLPDGKITIEGADYRLKRAIALNGYKKGEEVWAIVVTGETYSCTTATQAGCEFTLERAKKKQRAERDMGY</sequence>
<dbReference type="AlphaFoldDB" id="A0A497WY53"/>
<reference evidence="2 3" key="1">
    <citation type="submission" date="2018-10" db="EMBL/GenBank/DDBJ databases">
        <title>Genomic Encyclopedia of Archaeal and Bacterial Type Strains, Phase II (KMG-II): from individual species to whole genera.</title>
        <authorList>
            <person name="Goeker M."/>
        </authorList>
    </citation>
    <scope>NUCLEOTIDE SEQUENCE [LARGE SCALE GENOMIC DNA]</scope>
    <source>
        <strain evidence="2 3">DSM 29466</strain>
    </source>
</reference>
<dbReference type="RefSeq" id="WP_121022718.1">
    <property type="nucleotide sequence ID" value="NZ_RCCE01000002.1"/>
</dbReference>
<dbReference type="OrthoDB" id="9843375at2"/>
<organism evidence="2 3">
    <name type="scientific">Litoreibacter meonggei</name>
    <dbReference type="NCBI Taxonomy" id="1049199"/>
    <lineage>
        <taxon>Bacteria</taxon>
        <taxon>Pseudomonadati</taxon>
        <taxon>Pseudomonadota</taxon>
        <taxon>Alphaproteobacteria</taxon>
        <taxon>Rhodobacterales</taxon>
        <taxon>Roseobacteraceae</taxon>
        <taxon>Litoreibacter</taxon>
    </lineage>
</organism>
<comment type="caution">
    <text evidence="2">The sequence shown here is derived from an EMBL/GenBank/DDBJ whole genome shotgun (WGS) entry which is preliminary data.</text>
</comment>
<name>A0A497WY53_9RHOB</name>
<keyword evidence="1" id="KW-0732">Signal</keyword>
<evidence type="ECO:0000256" key="1">
    <source>
        <dbReference type="SAM" id="SignalP"/>
    </source>
</evidence>
<dbReference type="Proteomes" id="UP000269157">
    <property type="component" value="Unassembled WGS sequence"/>
</dbReference>
<dbReference type="EMBL" id="RCCE01000002">
    <property type="protein sequence ID" value="RLJ59058.1"/>
    <property type="molecule type" value="Genomic_DNA"/>
</dbReference>
<dbReference type="PROSITE" id="PS51257">
    <property type="entry name" value="PROKAR_LIPOPROTEIN"/>
    <property type="match status" value="1"/>
</dbReference>